<evidence type="ECO:0000313" key="8">
    <source>
        <dbReference type="EMBL" id="REG08510.1"/>
    </source>
</evidence>
<dbReference type="Proteomes" id="UP000256388">
    <property type="component" value="Unassembled WGS sequence"/>
</dbReference>
<organism evidence="8 9">
    <name type="scientific">Pelolinea submarina</name>
    <dbReference type="NCBI Taxonomy" id="913107"/>
    <lineage>
        <taxon>Bacteria</taxon>
        <taxon>Bacillati</taxon>
        <taxon>Chloroflexota</taxon>
        <taxon>Anaerolineae</taxon>
        <taxon>Anaerolineales</taxon>
        <taxon>Anaerolineaceae</taxon>
        <taxon>Pelolinea</taxon>
    </lineage>
</organism>
<evidence type="ECO:0000313" key="9">
    <source>
        <dbReference type="Proteomes" id="UP000256388"/>
    </source>
</evidence>
<proteinExistence type="predicted"/>
<dbReference type="Pfam" id="PF04024">
    <property type="entry name" value="PspC"/>
    <property type="match status" value="1"/>
</dbReference>
<feature type="transmembrane region" description="Helical" evidence="6">
    <location>
        <begin position="36"/>
        <end position="59"/>
    </location>
</feature>
<dbReference type="OrthoDB" id="166770at2"/>
<dbReference type="InterPro" id="IPR007168">
    <property type="entry name" value="Phageshock_PspC_N"/>
</dbReference>
<name>A0A347ZNM6_9CHLR</name>
<evidence type="ECO:0000259" key="7">
    <source>
        <dbReference type="Pfam" id="PF04024"/>
    </source>
</evidence>
<evidence type="ECO:0000256" key="6">
    <source>
        <dbReference type="SAM" id="Phobius"/>
    </source>
</evidence>
<evidence type="ECO:0000256" key="3">
    <source>
        <dbReference type="ARBA" id="ARBA00022692"/>
    </source>
</evidence>
<dbReference type="RefSeq" id="WP_116225163.1">
    <property type="nucleotide sequence ID" value="NZ_AP018437.1"/>
</dbReference>
<protein>
    <submittedName>
        <fullName evidence="8">Phage shock protein C (PspC) family protein</fullName>
    </submittedName>
</protein>
<keyword evidence="3 6" id="KW-0812">Transmembrane</keyword>
<reference evidence="8 9" key="1">
    <citation type="submission" date="2018-08" db="EMBL/GenBank/DDBJ databases">
        <title>Genomic Encyclopedia of Type Strains, Phase IV (KMG-IV): sequencing the most valuable type-strain genomes for metagenomic binning, comparative biology and taxonomic classification.</title>
        <authorList>
            <person name="Goeker M."/>
        </authorList>
    </citation>
    <scope>NUCLEOTIDE SEQUENCE [LARGE SCALE GENOMIC DNA]</scope>
    <source>
        <strain evidence="8 9">DSM 23923</strain>
    </source>
</reference>
<keyword evidence="9" id="KW-1185">Reference proteome</keyword>
<dbReference type="EMBL" id="QUMS01000002">
    <property type="protein sequence ID" value="REG08510.1"/>
    <property type="molecule type" value="Genomic_DNA"/>
</dbReference>
<feature type="domain" description="Phage shock protein PspC N-terminal" evidence="7">
    <location>
        <begin position="5"/>
        <end position="62"/>
    </location>
</feature>
<keyword evidence="4 6" id="KW-1133">Transmembrane helix</keyword>
<evidence type="ECO:0000256" key="5">
    <source>
        <dbReference type="ARBA" id="ARBA00023136"/>
    </source>
</evidence>
<sequence>MNETKRLYRSKDDRMIAGVCAGLASYIEIDPTIVRLLFVLGLFAGGATFWAYLVMMLVVPEEP</sequence>
<dbReference type="GO" id="GO:0005886">
    <property type="term" value="C:plasma membrane"/>
    <property type="evidence" value="ECO:0007669"/>
    <property type="project" value="UniProtKB-SubCell"/>
</dbReference>
<accession>A0A347ZNM6</accession>
<keyword evidence="2" id="KW-1003">Cell membrane</keyword>
<comment type="subcellular location">
    <subcellularLocation>
        <location evidence="1">Cell membrane</location>
        <topology evidence="1">Single-pass membrane protein</topology>
    </subcellularLocation>
</comment>
<evidence type="ECO:0000256" key="2">
    <source>
        <dbReference type="ARBA" id="ARBA00022475"/>
    </source>
</evidence>
<evidence type="ECO:0000256" key="4">
    <source>
        <dbReference type="ARBA" id="ARBA00022989"/>
    </source>
</evidence>
<evidence type="ECO:0000256" key="1">
    <source>
        <dbReference type="ARBA" id="ARBA00004162"/>
    </source>
</evidence>
<dbReference type="InterPro" id="IPR052027">
    <property type="entry name" value="PspC"/>
</dbReference>
<keyword evidence="5 6" id="KW-0472">Membrane</keyword>
<dbReference type="PANTHER" id="PTHR33885:SF3">
    <property type="entry name" value="PHAGE SHOCK PROTEIN C"/>
    <property type="match status" value="1"/>
</dbReference>
<gene>
    <name evidence="8" type="ORF">DFR64_1878</name>
</gene>
<dbReference type="AlphaFoldDB" id="A0A347ZNM6"/>
<comment type="caution">
    <text evidence="8">The sequence shown here is derived from an EMBL/GenBank/DDBJ whole genome shotgun (WGS) entry which is preliminary data.</text>
</comment>
<dbReference type="PANTHER" id="PTHR33885">
    <property type="entry name" value="PHAGE SHOCK PROTEIN C"/>
    <property type="match status" value="1"/>
</dbReference>